<dbReference type="HAMAP" id="MF_01866">
    <property type="entry name" value="UPF0745"/>
    <property type="match status" value="1"/>
</dbReference>
<dbReference type="RefSeq" id="WP_206642929.1">
    <property type="nucleotide sequence ID" value="NZ_CP071247.1"/>
</dbReference>
<sequence length="97" mass="11397">MTDKAFVSVFRSSKKDDTYLFVRRGQEWAELPDALKEIFGNPVHSMDLVLTPDRKLARTTGKQVLEALDDRGFFLQMPEEQEGYVMEFRKKLERDRP</sequence>
<reference evidence="3 4" key="1">
    <citation type="submission" date="2021-03" db="EMBL/GenBank/DDBJ databases">
        <title>Genome sequencing of Marinobacter sp. LPB0319.</title>
        <authorList>
            <person name="Kim J."/>
        </authorList>
    </citation>
    <scope>NUCLEOTIDE SEQUENCE [LARGE SCALE GENOMIC DNA]</scope>
    <source>
        <strain evidence="3 4">LPB0319</strain>
    </source>
</reference>
<dbReference type="PANTHER" id="PTHR38109">
    <property type="entry name" value="PROTEIN YCGL"/>
    <property type="match status" value="1"/>
</dbReference>
<name>A0ABX7MQC9_9GAMM</name>
<protein>
    <recommendedName>
        <fullName evidence="1">YcgL domain-containing protein LPB19_10880</fullName>
    </recommendedName>
</protein>
<dbReference type="EMBL" id="CP071247">
    <property type="protein sequence ID" value="QSP93707.1"/>
    <property type="molecule type" value="Genomic_DNA"/>
</dbReference>
<organism evidence="3 4">
    <name type="scientific">Marinobacter salinisoli</name>
    <dbReference type="NCBI Taxonomy" id="2769486"/>
    <lineage>
        <taxon>Bacteria</taxon>
        <taxon>Pseudomonadati</taxon>
        <taxon>Pseudomonadota</taxon>
        <taxon>Gammaproteobacteria</taxon>
        <taxon>Pseudomonadales</taxon>
        <taxon>Marinobacteraceae</taxon>
        <taxon>Marinobacter</taxon>
    </lineage>
</organism>
<accession>A0ABX7MQC9</accession>
<evidence type="ECO:0000313" key="4">
    <source>
        <dbReference type="Proteomes" id="UP000663555"/>
    </source>
</evidence>
<feature type="domain" description="YcgL" evidence="2">
    <location>
        <begin position="5"/>
        <end position="89"/>
    </location>
</feature>
<keyword evidence="4" id="KW-1185">Reference proteome</keyword>
<dbReference type="PANTHER" id="PTHR38109:SF1">
    <property type="entry name" value="PROTEIN YCGL"/>
    <property type="match status" value="1"/>
</dbReference>
<dbReference type="InterPro" id="IPR038068">
    <property type="entry name" value="YcgL-like_sf"/>
</dbReference>
<evidence type="ECO:0000313" key="3">
    <source>
        <dbReference type="EMBL" id="QSP93707.1"/>
    </source>
</evidence>
<dbReference type="Proteomes" id="UP000663555">
    <property type="component" value="Chromosome"/>
</dbReference>
<gene>
    <name evidence="3" type="ORF">LPB19_10880</name>
</gene>
<dbReference type="Gene3D" id="3.10.510.20">
    <property type="entry name" value="YcgL domain"/>
    <property type="match status" value="1"/>
</dbReference>
<dbReference type="SUPFAM" id="SSF160191">
    <property type="entry name" value="YcgL-like"/>
    <property type="match status" value="1"/>
</dbReference>
<dbReference type="InterPro" id="IPR027354">
    <property type="entry name" value="YcgL_dom"/>
</dbReference>
<evidence type="ECO:0000256" key="1">
    <source>
        <dbReference type="HAMAP-Rule" id="MF_01866"/>
    </source>
</evidence>
<proteinExistence type="inferred from homology"/>
<evidence type="ECO:0000259" key="2">
    <source>
        <dbReference type="PROSITE" id="PS51648"/>
    </source>
</evidence>
<dbReference type="Pfam" id="PF05166">
    <property type="entry name" value="YcgL"/>
    <property type="match status" value="1"/>
</dbReference>
<dbReference type="PROSITE" id="PS51648">
    <property type="entry name" value="YCGL"/>
    <property type="match status" value="1"/>
</dbReference>